<gene>
    <name evidence="1" type="ORF">FM115_10480</name>
</gene>
<dbReference type="EMBL" id="FUKW01000148">
    <property type="protein sequence ID" value="SJN44270.1"/>
    <property type="molecule type" value="Genomic_DNA"/>
</dbReference>
<evidence type="ECO:0000313" key="1">
    <source>
        <dbReference type="EMBL" id="SJN44270.1"/>
    </source>
</evidence>
<reference evidence="1 2" key="1">
    <citation type="submission" date="2017-02" db="EMBL/GenBank/DDBJ databases">
        <authorList>
            <person name="Peterson S.W."/>
        </authorList>
    </citation>
    <scope>NUCLEOTIDE SEQUENCE [LARGE SCALE GENOMIC DNA]</scope>
    <source>
        <strain evidence="1 2">42ea</strain>
    </source>
</reference>
<evidence type="ECO:0000313" key="2">
    <source>
        <dbReference type="Proteomes" id="UP000195611"/>
    </source>
</evidence>
<sequence length="44" mass="5112">MGVNGILTNVKKVKIGNHSTLQFQYPEKVSDYHLQTFQLHKKKI</sequence>
<protein>
    <submittedName>
        <fullName evidence="1">Uncharacterized protein</fullName>
    </submittedName>
</protein>
<name>A0A1R4KIW2_9LACT</name>
<dbReference type="Proteomes" id="UP000195611">
    <property type="component" value="Unassembled WGS sequence"/>
</dbReference>
<proteinExistence type="predicted"/>
<accession>A0A1R4KIW2</accession>
<organism evidence="1 2">
    <name type="scientific">Marinilactibacillus psychrotolerans 42ea</name>
    <dbReference type="NCBI Taxonomy" id="1255609"/>
    <lineage>
        <taxon>Bacteria</taxon>
        <taxon>Bacillati</taxon>
        <taxon>Bacillota</taxon>
        <taxon>Bacilli</taxon>
        <taxon>Lactobacillales</taxon>
        <taxon>Carnobacteriaceae</taxon>
        <taxon>Marinilactibacillus</taxon>
    </lineage>
</organism>
<dbReference type="AlphaFoldDB" id="A0A1R4KIW2"/>